<accession>A0A849VAM4</accession>
<name>A0A849VAM4_9GAMM</name>
<dbReference type="Proteomes" id="UP000586305">
    <property type="component" value="Unassembled WGS sequence"/>
</dbReference>
<feature type="active site" description="Proton donor" evidence="5">
    <location>
        <position position="255"/>
    </location>
</feature>
<sequence length="377" mass="42022">MKILADQNMPLVEEFFSDLGEVRRFDGRNLQASSLHDVDALLIRSVTKVNADLLEHAKQLQFVGTATIGIDHVDTQLLAQRDIAFTNAPGCNAIAVAEYVISALYAYAQETDTCLQGKTLGIVGVGNIGHCLKEKLAGTGINILLCDPLRYEQGDLPEHVDIDTVLSTADILSFHVPLIKQGEHKTYHLLDESRLKKLKDSTLIINASRGDVIDNHALLKLLQNGQRLELVLDVWENEPNILTDLLPYTRFSSVHIAGHSLEGKARGTQMLYDGLCDLLGKPANKQLETFLPVPALTKCRTEKTLTEQDLGRLVHLVYDIRRDDGLMRTNLASYGFDNLRKNYPPRREFSTLNIDNMSEHGNVLAMLGFNVIEKNED</sequence>
<evidence type="ECO:0000256" key="4">
    <source>
        <dbReference type="ARBA" id="ARBA00023096"/>
    </source>
</evidence>
<dbReference type="InterPro" id="IPR020921">
    <property type="entry name" value="Erythronate-4-P_DHase"/>
</dbReference>
<reference evidence="9 10" key="1">
    <citation type="submission" date="2020-04" db="EMBL/GenBank/DDBJ databases">
        <title>Pseudoalteromonas caenipelagi sp. nov., isolated from a tidal flat.</title>
        <authorList>
            <person name="Park S."/>
            <person name="Yoon J.-H."/>
        </authorList>
    </citation>
    <scope>NUCLEOTIDE SEQUENCE [LARGE SCALE GENOMIC DNA]</scope>
    <source>
        <strain evidence="9 10">JBTF-M23</strain>
    </source>
</reference>
<evidence type="ECO:0000313" key="10">
    <source>
        <dbReference type="Proteomes" id="UP000586305"/>
    </source>
</evidence>
<evidence type="ECO:0000256" key="3">
    <source>
        <dbReference type="ARBA" id="ARBA00023027"/>
    </source>
</evidence>
<feature type="active site" evidence="5">
    <location>
        <position position="238"/>
    </location>
</feature>
<keyword evidence="1 5" id="KW-0963">Cytoplasm</keyword>
<evidence type="ECO:0000259" key="6">
    <source>
        <dbReference type="Pfam" id="PF00389"/>
    </source>
</evidence>
<dbReference type="Pfam" id="PF02826">
    <property type="entry name" value="2-Hacid_dh_C"/>
    <property type="match status" value="1"/>
</dbReference>
<evidence type="ECO:0000313" key="9">
    <source>
        <dbReference type="EMBL" id="NOU50689.1"/>
    </source>
</evidence>
<comment type="caution">
    <text evidence="5">Lacks conserved residue(s) required for the propagation of feature annotation.</text>
</comment>
<dbReference type="InterPro" id="IPR038251">
    <property type="entry name" value="PdxB_dimer_sf"/>
</dbReference>
<feature type="binding site" evidence="5">
    <location>
        <position position="67"/>
    </location>
    <ligand>
        <name>substrate</name>
    </ligand>
</feature>
<dbReference type="PROSITE" id="PS00671">
    <property type="entry name" value="D_2_HYDROXYACID_DH_3"/>
    <property type="match status" value="1"/>
</dbReference>
<feature type="binding site" evidence="5">
    <location>
        <position position="45"/>
    </location>
    <ligand>
        <name>substrate</name>
    </ligand>
</feature>
<dbReference type="GO" id="GO:0033711">
    <property type="term" value="F:4-phosphoerythronate dehydrogenase activity"/>
    <property type="evidence" value="ECO:0007669"/>
    <property type="project" value="UniProtKB-EC"/>
</dbReference>
<dbReference type="SUPFAM" id="SSF52283">
    <property type="entry name" value="Formate/glycerate dehydrogenase catalytic domain-like"/>
    <property type="match status" value="1"/>
</dbReference>
<dbReference type="PANTHER" id="PTHR42938">
    <property type="entry name" value="FORMATE DEHYDROGENASE 1"/>
    <property type="match status" value="1"/>
</dbReference>
<feature type="active site" evidence="5">
    <location>
        <position position="209"/>
    </location>
</feature>
<comment type="subunit">
    <text evidence="5">Homodimer.</text>
</comment>
<dbReference type="AlphaFoldDB" id="A0A849VAM4"/>
<organism evidence="9 10">
    <name type="scientific">Pseudoalteromonas caenipelagi</name>
    <dbReference type="NCBI Taxonomy" id="2726988"/>
    <lineage>
        <taxon>Bacteria</taxon>
        <taxon>Pseudomonadati</taxon>
        <taxon>Pseudomonadota</taxon>
        <taxon>Gammaproteobacteria</taxon>
        <taxon>Alteromonadales</taxon>
        <taxon>Pseudoalteromonadaceae</taxon>
        <taxon>Pseudoalteromonas</taxon>
    </lineage>
</organism>
<keyword evidence="10" id="KW-1185">Reference proteome</keyword>
<gene>
    <name evidence="5" type="primary">pdxB</name>
    <name evidence="9" type="ORF">HG263_09090</name>
</gene>
<feature type="binding site" evidence="5">
    <location>
        <position position="233"/>
    </location>
    <ligand>
        <name>NAD(+)</name>
        <dbReference type="ChEBI" id="CHEBI:57540"/>
    </ligand>
</feature>
<proteinExistence type="inferred from homology"/>
<evidence type="ECO:0000256" key="5">
    <source>
        <dbReference type="HAMAP-Rule" id="MF_01825"/>
    </source>
</evidence>
<comment type="pathway">
    <text evidence="5">Cofactor biosynthesis; pyridoxine 5'-phosphate biosynthesis; pyridoxine 5'-phosphate from D-erythrose 4-phosphate: step 2/5.</text>
</comment>
<comment type="subcellular location">
    <subcellularLocation>
        <location evidence="5">Cytoplasm</location>
    </subcellularLocation>
</comment>
<dbReference type="EMBL" id="JABBPG010000003">
    <property type="protein sequence ID" value="NOU50689.1"/>
    <property type="molecule type" value="Genomic_DNA"/>
</dbReference>
<comment type="catalytic activity">
    <reaction evidence="5">
        <text>4-phospho-D-erythronate + NAD(+) = (R)-3-hydroxy-2-oxo-4-phosphooxybutanoate + NADH + H(+)</text>
        <dbReference type="Rhea" id="RHEA:18829"/>
        <dbReference type="ChEBI" id="CHEBI:15378"/>
        <dbReference type="ChEBI" id="CHEBI:57540"/>
        <dbReference type="ChEBI" id="CHEBI:57945"/>
        <dbReference type="ChEBI" id="CHEBI:58538"/>
        <dbReference type="ChEBI" id="CHEBI:58766"/>
        <dbReference type="EC" id="1.1.1.290"/>
    </reaction>
</comment>
<dbReference type="UniPathway" id="UPA00244">
    <property type="reaction ID" value="UER00310"/>
</dbReference>
<dbReference type="Pfam" id="PF11890">
    <property type="entry name" value="DUF3410"/>
    <property type="match status" value="1"/>
</dbReference>
<dbReference type="PANTHER" id="PTHR42938:SF9">
    <property type="entry name" value="FORMATE DEHYDROGENASE 1"/>
    <property type="match status" value="1"/>
</dbReference>
<dbReference type="InterPro" id="IPR024531">
    <property type="entry name" value="Erythronate-4-P_DHase_dimer"/>
</dbReference>
<evidence type="ECO:0000259" key="8">
    <source>
        <dbReference type="Pfam" id="PF11890"/>
    </source>
</evidence>
<dbReference type="CDD" id="cd12158">
    <property type="entry name" value="ErythrP_dh"/>
    <property type="match status" value="1"/>
</dbReference>
<evidence type="ECO:0000259" key="7">
    <source>
        <dbReference type="Pfam" id="PF02826"/>
    </source>
</evidence>
<comment type="function">
    <text evidence="5">Catalyzes the oxidation of erythronate-4-phosphate to 3-hydroxy-2-oxo-4-phosphonooxybutanoate.</text>
</comment>
<keyword evidence="4 5" id="KW-0664">Pyridoxine biosynthesis</keyword>
<feature type="domain" description="D-isomer specific 2-hydroxyacid dehydrogenase catalytic" evidence="6">
    <location>
        <begin position="14"/>
        <end position="258"/>
    </location>
</feature>
<keyword evidence="2 5" id="KW-0560">Oxidoreductase</keyword>
<dbReference type="SUPFAM" id="SSF51735">
    <property type="entry name" value="NAD(P)-binding Rossmann-fold domains"/>
    <property type="match status" value="1"/>
</dbReference>
<feature type="binding site" evidence="5">
    <location>
        <position position="147"/>
    </location>
    <ligand>
        <name>NAD(+)</name>
        <dbReference type="ChEBI" id="CHEBI:57540"/>
    </ligand>
</feature>
<protein>
    <recommendedName>
        <fullName evidence="5">Erythronate-4-phosphate dehydrogenase</fullName>
        <ecNumber evidence="5">1.1.1.290</ecNumber>
    </recommendedName>
</protein>
<dbReference type="InterPro" id="IPR029752">
    <property type="entry name" value="D-isomer_DH_CS1"/>
</dbReference>
<dbReference type="GO" id="GO:0046983">
    <property type="term" value="F:protein dimerization activity"/>
    <property type="evidence" value="ECO:0007669"/>
    <property type="project" value="InterPro"/>
</dbReference>
<dbReference type="GO" id="GO:0008615">
    <property type="term" value="P:pyridoxine biosynthetic process"/>
    <property type="evidence" value="ECO:0007669"/>
    <property type="project" value="UniProtKB-UniRule"/>
</dbReference>
<dbReference type="HAMAP" id="MF_01825">
    <property type="entry name" value="PdxB"/>
    <property type="match status" value="1"/>
</dbReference>
<dbReference type="InterPro" id="IPR006139">
    <property type="entry name" value="D-isomer_2_OHA_DH_cat_dom"/>
</dbReference>
<dbReference type="EC" id="1.1.1.290" evidence="5"/>
<evidence type="ECO:0000256" key="2">
    <source>
        <dbReference type="ARBA" id="ARBA00023002"/>
    </source>
</evidence>
<dbReference type="InterPro" id="IPR029753">
    <property type="entry name" value="D-isomer_DH_CS"/>
</dbReference>
<dbReference type="Gene3D" id="3.30.1370.170">
    <property type="match status" value="1"/>
</dbReference>
<dbReference type="GO" id="GO:0036001">
    <property type="term" value="P:'de novo' pyridoxal 5'-phosphate biosynthetic process"/>
    <property type="evidence" value="ECO:0007669"/>
    <property type="project" value="TreeGrafter"/>
</dbReference>
<comment type="caution">
    <text evidence="9">The sequence shown here is derived from an EMBL/GenBank/DDBJ whole genome shotgun (WGS) entry which is preliminary data.</text>
</comment>
<keyword evidence="3 5" id="KW-0520">NAD</keyword>
<dbReference type="InterPro" id="IPR006140">
    <property type="entry name" value="D-isomer_DH_NAD-bd"/>
</dbReference>
<dbReference type="PROSITE" id="PS00065">
    <property type="entry name" value="D_2_HYDROXYACID_DH_1"/>
    <property type="match status" value="1"/>
</dbReference>
<evidence type="ECO:0000256" key="1">
    <source>
        <dbReference type="ARBA" id="ARBA00022490"/>
    </source>
</evidence>
<feature type="binding site" evidence="5">
    <location>
        <begin position="207"/>
        <end position="209"/>
    </location>
    <ligand>
        <name>NAD(+)</name>
        <dbReference type="ChEBI" id="CHEBI:57540"/>
    </ligand>
</feature>
<feature type="domain" description="Erythronate-4-phosphate dehydrogenase dimerisation" evidence="8">
    <location>
        <begin position="290"/>
        <end position="368"/>
    </location>
</feature>
<dbReference type="Pfam" id="PF00389">
    <property type="entry name" value="2-Hacid_dh"/>
    <property type="match status" value="1"/>
</dbReference>
<dbReference type="RefSeq" id="WP_171625768.1">
    <property type="nucleotide sequence ID" value="NZ_JABBPG010000003.1"/>
</dbReference>
<dbReference type="Gene3D" id="3.40.50.720">
    <property type="entry name" value="NAD(P)-binding Rossmann-like Domain"/>
    <property type="match status" value="2"/>
</dbReference>
<dbReference type="InterPro" id="IPR036291">
    <property type="entry name" value="NAD(P)-bd_dom_sf"/>
</dbReference>
<dbReference type="GO" id="GO:0005829">
    <property type="term" value="C:cytosol"/>
    <property type="evidence" value="ECO:0007669"/>
    <property type="project" value="TreeGrafter"/>
</dbReference>
<feature type="domain" description="D-isomer specific 2-hydroxyacid dehydrogenase NAD-binding" evidence="7">
    <location>
        <begin position="112"/>
        <end position="243"/>
    </location>
</feature>
<dbReference type="GO" id="GO:0051287">
    <property type="term" value="F:NAD binding"/>
    <property type="evidence" value="ECO:0007669"/>
    <property type="project" value="InterPro"/>
</dbReference>
<comment type="similarity">
    <text evidence="5">Belongs to the D-isomer specific 2-hydroxyacid dehydrogenase family. PdxB subfamily.</text>
</comment>
<feature type="binding site" evidence="5">
    <location>
        <position position="258"/>
    </location>
    <ligand>
        <name>NAD(+)</name>
        <dbReference type="ChEBI" id="CHEBI:57540"/>
    </ligand>
</feature>